<evidence type="ECO:0000313" key="1">
    <source>
        <dbReference type="EMBL" id="CAH2321191.1"/>
    </source>
</evidence>
<reference evidence="1" key="1">
    <citation type="submission" date="2022-03" db="EMBL/GenBank/DDBJ databases">
        <authorList>
            <person name="Alioto T."/>
            <person name="Alioto T."/>
            <person name="Gomez Garrido J."/>
        </authorList>
    </citation>
    <scope>NUCLEOTIDE SEQUENCE</scope>
</reference>
<keyword evidence="2" id="KW-1185">Reference proteome</keyword>
<organism evidence="1 2">
    <name type="scientific">Pelobates cultripes</name>
    <name type="common">Western spadefoot toad</name>
    <dbReference type="NCBI Taxonomy" id="61616"/>
    <lineage>
        <taxon>Eukaryota</taxon>
        <taxon>Metazoa</taxon>
        <taxon>Chordata</taxon>
        <taxon>Craniata</taxon>
        <taxon>Vertebrata</taxon>
        <taxon>Euteleostomi</taxon>
        <taxon>Amphibia</taxon>
        <taxon>Batrachia</taxon>
        <taxon>Anura</taxon>
        <taxon>Pelobatoidea</taxon>
        <taxon>Pelobatidae</taxon>
        <taxon>Pelobates</taxon>
    </lineage>
</organism>
<proteinExistence type="predicted"/>
<gene>
    <name evidence="1" type="ORF">PECUL_23A045924</name>
</gene>
<name>A0AAD1T7Y6_PELCU</name>
<dbReference type="Proteomes" id="UP001295444">
    <property type="component" value="Chromosome 11"/>
</dbReference>
<dbReference type="EMBL" id="OW240922">
    <property type="protein sequence ID" value="CAH2321191.1"/>
    <property type="molecule type" value="Genomic_DNA"/>
</dbReference>
<dbReference type="AlphaFoldDB" id="A0AAD1T7Y6"/>
<evidence type="ECO:0000313" key="2">
    <source>
        <dbReference type="Proteomes" id="UP001295444"/>
    </source>
</evidence>
<protein>
    <submittedName>
        <fullName evidence="1">Uncharacterized protein</fullName>
    </submittedName>
</protein>
<sequence>MEANMVIMEANMVIMGNKASKDTMAVVVDSNARIRVPLEVQNQVVLVDSSVKIKAHMVDENQEAKEDSAKIKAPVVAKNQGVTMGRVKFQAMVVKNQVAVVGRARIKAPVVVRNQMARTREKALVVRSKKRDVSITHPIQHHTIYCLLLL</sequence>
<accession>A0AAD1T7Y6</accession>